<dbReference type="Gene3D" id="1.20.1630.10">
    <property type="entry name" value="Formate dehydrogenase/DMSO reductase domain"/>
    <property type="match status" value="1"/>
</dbReference>
<dbReference type="InterPro" id="IPR005614">
    <property type="entry name" value="NrfD-like"/>
</dbReference>
<dbReference type="InterPro" id="IPR052049">
    <property type="entry name" value="Electron_transfer_protein"/>
</dbReference>
<keyword evidence="6 7" id="KW-0472">Membrane</keyword>
<dbReference type="EMBL" id="JACNFK010000038">
    <property type="protein sequence ID" value="MBC8520329.1"/>
    <property type="molecule type" value="Genomic_DNA"/>
</dbReference>
<gene>
    <name evidence="8" type="primary">nrfD</name>
    <name evidence="8" type="ORF">H8D24_08015</name>
</gene>
<evidence type="ECO:0000313" key="8">
    <source>
        <dbReference type="EMBL" id="MBC8520329.1"/>
    </source>
</evidence>
<feature type="transmembrane region" description="Helical" evidence="7">
    <location>
        <begin position="193"/>
        <end position="217"/>
    </location>
</feature>
<dbReference type="AlphaFoldDB" id="A0A8J6NYX4"/>
<reference evidence="8 9" key="1">
    <citation type="submission" date="2020-08" db="EMBL/GenBank/DDBJ databases">
        <title>Bridging the membrane lipid divide: bacteria of the FCB group superphylum have the potential to synthesize archaeal ether lipids.</title>
        <authorList>
            <person name="Villanueva L."/>
            <person name="Von Meijenfeldt F.A.B."/>
            <person name="Westbye A.B."/>
            <person name="Yadav S."/>
            <person name="Hopmans E.C."/>
            <person name="Dutilh B.E."/>
            <person name="Sinninghe Damste J.S."/>
        </authorList>
    </citation>
    <scope>NUCLEOTIDE SEQUENCE [LARGE SCALE GENOMIC DNA]</scope>
    <source>
        <strain evidence="8">NIOZ-UU100</strain>
    </source>
</reference>
<evidence type="ECO:0000256" key="2">
    <source>
        <dbReference type="ARBA" id="ARBA00008929"/>
    </source>
</evidence>
<feature type="transmembrane region" description="Helical" evidence="7">
    <location>
        <begin position="92"/>
        <end position="109"/>
    </location>
</feature>
<keyword evidence="5 7" id="KW-1133">Transmembrane helix</keyword>
<feature type="transmembrane region" description="Helical" evidence="7">
    <location>
        <begin position="276"/>
        <end position="297"/>
    </location>
</feature>
<dbReference type="PANTHER" id="PTHR34856">
    <property type="entry name" value="PROTEIN NRFD"/>
    <property type="match status" value="1"/>
</dbReference>
<organism evidence="8 9">
    <name type="scientific">Candidatus Thiopontia autotrophica</name>
    <dbReference type="NCBI Taxonomy" id="2841688"/>
    <lineage>
        <taxon>Bacteria</taxon>
        <taxon>Pseudomonadati</taxon>
        <taxon>Pseudomonadota</taxon>
        <taxon>Gammaproteobacteria</taxon>
        <taxon>Candidatus Thiopontia</taxon>
    </lineage>
</organism>
<accession>A0A8J6NYX4</accession>
<evidence type="ECO:0000256" key="6">
    <source>
        <dbReference type="ARBA" id="ARBA00023136"/>
    </source>
</evidence>
<feature type="transmembrane region" description="Helical" evidence="7">
    <location>
        <begin position="238"/>
        <end position="256"/>
    </location>
</feature>
<evidence type="ECO:0000256" key="7">
    <source>
        <dbReference type="SAM" id="Phobius"/>
    </source>
</evidence>
<sequence>MKRVVYSGIEGRSLGYWGLMGALGFFILMAAGAFLYMEHSGHHVTGMNNQVVWGMPHVFAIFLIVAASGALNVASISSVFNQKIYKPMARMSAMLALTLLAGGLVVLLLDLGRADRMITAITSYNFKSIFAWNIILYTGFFVIVLTYLWTMFDPKMHQHTRKAGTAAFIWRLVLTTGTGSIFGFLSARQGYDAAIMAPMFIIMSFAFGKAIFMILLIGIYRYTDRSISADLIERLNNLFGVFVAAVLYFTVVFHLTNLYAAEHAGFERFILMDGGIYTFLFWVVQVLLGGVVPLILIYHPSFRYDIRSLITASSLVIVGGFAHIYGIVVGGQAFPLVLFPGKEVSSSFNEGVVNSYTPSLPEILLGLGGVAVAIALFLFAIKMLRLVPDNLDAEHTENITEVPA</sequence>
<keyword evidence="4 7" id="KW-0812">Transmembrane</keyword>
<feature type="transmembrane region" description="Helical" evidence="7">
    <location>
        <begin position="309"/>
        <end position="328"/>
    </location>
</feature>
<protein>
    <submittedName>
        <fullName evidence="8">Polysulfide reductase NrfD</fullName>
    </submittedName>
</protein>
<feature type="transmembrane region" description="Helical" evidence="7">
    <location>
        <begin position="168"/>
        <end position="187"/>
    </location>
</feature>
<feature type="transmembrane region" description="Helical" evidence="7">
    <location>
        <begin position="363"/>
        <end position="381"/>
    </location>
</feature>
<comment type="similarity">
    <text evidence="2">Belongs to the NrfD family.</text>
</comment>
<dbReference type="PANTHER" id="PTHR34856:SF2">
    <property type="entry name" value="PROTEIN NRFD"/>
    <property type="match status" value="1"/>
</dbReference>
<comment type="caution">
    <text evidence="8">The sequence shown here is derived from an EMBL/GenBank/DDBJ whole genome shotgun (WGS) entry which is preliminary data.</text>
</comment>
<feature type="transmembrane region" description="Helical" evidence="7">
    <location>
        <begin position="129"/>
        <end position="148"/>
    </location>
</feature>
<dbReference type="Proteomes" id="UP000654401">
    <property type="component" value="Unassembled WGS sequence"/>
</dbReference>
<name>A0A8J6NYX4_9GAMM</name>
<evidence type="ECO:0000256" key="3">
    <source>
        <dbReference type="ARBA" id="ARBA00022475"/>
    </source>
</evidence>
<evidence type="ECO:0000313" key="9">
    <source>
        <dbReference type="Proteomes" id="UP000654401"/>
    </source>
</evidence>
<feature type="transmembrane region" description="Helical" evidence="7">
    <location>
        <begin position="16"/>
        <end position="37"/>
    </location>
</feature>
<comment type="subcellular location">
    <subcellularLocation>
        <location evidence="1">Cell membrane</location>
        <topology evidence="1">Multi-pass membrane protein</topology>
    </subcellularLocation>
</comment>
<proteinExistence type="inferred from homology"/>
<dbReference type="Pfam" id="PF03916">
    <property type="entry name" value="NrfD"/>
    <property type="match status" value="1"/>
</dbReference>
<feature type="transmembrane region" description="Helical" evidence="7">
    <location>
        <begin position="57"/>
        <end position="80"/>
    </location>
</feature>
<evidence type="ECO:0000256" key="4">
    <source>
        <dbReference type="ARBA" id="ARBA00022692"/>
    </source>
</evidence>
<keyword evidence="3" id="KW-1003">Cell membrane</keyword>
<evidence type="ECO:0000256" key="1">
    <source>
        <dbReference type="ARBA" id="ARBA00004651"/>
    </source>
</evidence>
<evidence type="ECO:0000256" key="5">
    <source>
        <dbReference type="ARBA" id="ARBA00022989"/>
    </source>
</evidence>
<dbReference type="GO" id="GO:0005886">
    <property type="term" value="C:plasma membrane"/>
    <property type="evidence" value="ECO:0007669"/>
    <property type="project" value="UniProtKB-SubCell"/>
</dbReference>